<keyword evidence="3" id="KW-1185">Reference proteome</keyword>
<comment type="caution">
    <text evidence="2">The sequence shown here is derived from an EMBL/GenBank/DDBJ whole genome shotgun (WGS) entry which is preliminary data.</text>
</comment>
<dbReference type="Proteomes" id="UP001642464">
    <property type="component" value="Unassembled WGS sequence"/>
</dbReference>
<reference evidence="2 3" key="1">
    <citation type="submission" date="2024-02" db="EMBL/GenBank/DDBJ databases">
        <authorList>
            <person name="Chen Y."/>
            <person name="Shah S."/>
            <person name="Dougan E. K."/>
            <person name="Thang M."/>
            <person name="Chan C."/>
        </authorList>
    </citation>
    <scope>NUCLEOTIDE SEQUENCE [LARGE SCALE GENOMIC DNA]</scope>
</reference>
<dbReference type="EMBL" id="CAXAMM010044128">
    <property type="protein sequence ID" value="CAK9113310.1"/>
    <property type="molecule type" value="Genomic_DNA"/>
</dbReference>
<name>A0ABP0SM80_9DINO</name>
<feature type="coiled-coil region" evidence="1">
    <location>
        <begin position="57"/>
        <end position="88"/>
    </location>
</feature>
<evidence type="ECO:0000256" key="1">
    <source>
        <dbReference type="SAM" id="Coils"/>
    </source>
</evidence>
<evidence type="ECO:0000313" key="3">
    <source>
        <dbReference type="Proteomes" id="UP001642464"/>
    </source>
</evidence>
<organism evidence="2 3">
    <name type="scientific">Durusdinium trenchii</name>
    <dbReference type="NCBI Taxonomy" id="1381693"/>
    <lineage>
        <taxon>Eukaryota</taxon>
        <taxon>Sar</taxon>
        <taxon>Alveolata</taxon>
        <taxon>Dinophyceae</taxon>
        <taxon>Suessiales</taxon>
        <taxon>Symbiodiniaceae</taxon>
        <taxon>Durusdinium</taxon>
    </lineage>
</organism>
<evidence type="ECO:0008006" key="4">
    <source>
        <dbReference type="Google" id="ProtNLM"/>
    </source>
</evidence>
<gene>
    <name evidence="2" type="ORF">SCF082_LOCUS52515</name>
</gene>
<protein>
    <recommendedName>
        <fullName evidence="4">Meiosis-specific nuclear structural protein 1</fullName>
    </recommendedName>
</protein>
<proteinExistence type="predicted"/>
<sequence>MAGASRRTWALHRCQIVRRRRRRRTKFFDAVGVLRRGWKTTPDFIAVTALSALEADKLSMRRRLQQEITELQQSKDEQVAELEREKETGVLQARILATEARCAREMMRGMACLTRSEQWHGTDLHSRFVMRHAERFEEALRARTARLVEEKAVGLVAVELQRQCRDELGRLLDEKAALAEGQAAELLKAQEAWQCAFVKELEECRKLQRAEAVRLQTLVQSMSERHQASEWQTSLLQAELAVLHQHLPAQHLQDRCQIGGASLKGSMEDLHPKRYEGDVTETEPEGEILPGQAFGKLKRSPKMWSPSFKDLNIQTDEEPF</sequence>
<keyword evidence="1" id="KW-0175">Coiled coil</keyword>
<evidence type="ECO:0000313" key="2">
    <source>
        <dbReference type="EMBL" id="CAK9113310.1"/>
    </source>
</evidence>
<accession>A0ABP0SM80</accession>